<dbReference type="InterPro" id="IPR009267">
    <property type="entry name" value="NTP_transf_6"/>
</dbReference>
<sequence length="196" mass="21506">MTVAQEEAVRRIASNHPVADAILRRWSQLGLPDAWLSGSLLAQAWWNACFDLPPLHGIADADIIYHDAADLSEAGEAAAAAHVAQLFADLPVRFDVKNQARVHLWYPDRFGIVIPPYRSALQATTTYPTTVSAVAISDFALSAPFGLDDFLAPVVRANATLIDRSVYEAKTQRWAACWPDLAILPWSAAVRHSHLQ</sequence>
<dbReference type="PANTHER" id="PTHR39166">
    <property type="entry name" value="BLL1166 PROTEIN"/>
    <property type="match status" value="1"/>
</dbReference>
<protein>
    <recommendedName>
        <fullName evidence="3">Nucleotidyltransferase family protein</fullName>
    </recommendedName>
</protein>
<dbReference type="Proteomes" id="UP001059971">
    <property type="component" value="Chromosome 1"/>
</dbReference>
<dbReference type="PANTHER" id="PTHR39166:SF1">
    <property type="entry name" value="BLL1166 PROTEIN"/>
    <property type="match status" value="1"/>
</dbReference>
<organism evidence="1 2">
    <name type="scientific">Sphingomonas bisphenolicum</name>
    <dbReference type="NCBI Taxonomy" id="296544"/>
    <lineage>
        <taxon>Bacteria</taxon>
        <taxon>Pseudomonadati</taxon>
        <taxon>Pseudomonadota</taxon>
        <taxon>Alphaproteobacteria</taxon>
        <taxon>Sphingomonadales</taxon>
        <taxon>Sphingomonadaceae</taxon>
        <taxon>Sphingomonas</taxon>
    </lineage>
</organism>
<dbReference type="Pfam" id="PF06042">
    <property type="entry name" value="NTP_transf_6"/>
    <property type="match status" value="1"/>
</dbReference>
<dbReference type="EMBL" id="AP018817">
    <property type="protein sequence ID" value="BBF70745.1"/>
    <property type="molecule type" value="Genomic_DNA"/>
</dbReference>
<evidence type="ECO:0008006" key="3">
    <source>
        <dbReference type="Google" id="ProtNLM"/>
    </source>
</evidence>
<name>A0ABM7G039_9SPHN</name>
<dbReference type="RefSeq" id="WP_261934986.1">
    <property type="nucleotide sequence ID" value="NZ_AP018817.1"/>
</dbReference>
<accession>A0ABM7G039</accession>
<gene>
    <name evidence="1" type="ORF">SBA_ch1_29450</name>
</gene>
<evidence type="ECO:0000313" key="1">
    <source>
        <dbReference type="EMBL" id="BBF70745.1"/>
    </source>
</evidence>
<reference evidence="1" key="1">
    <citation type="submission" date="2018-07" db="EMBL/GenBank/DDBJ databases">
        <title>Complete genome sequence of Sphingomonas bisphenolicum strain AO1, a bisphenol A degradative bacterium isolated from Japanese farm field.</title>
        <authorList>
            <person name="Murakami M."/>
            <person name="Koh M."/>
            <person name="Koba S."/>
            <person name="Matsumura Y."/>
        </authorList>
    </citation>
    <scope>NUCLEOTIDE SEQUENCE</scope>
    <source>
        <strain evidence="1">AO1</strain>
    </source>
</reference>
<keyword evidence="2" id="KW-1185">Reference proteome</keyword>
<evidence type="ECO:0000313" key="2">
    <source>
        <dbReference type="Proteomes" id="UP001059971"/>
    </source>
</evidence>
<proteinExistence type="predicted"/>